<accession>A0ABV9MDF1</accession>
<proteinExistence type="predicted"/>
<organism evidence="1 2">
    <name type="scientific">Planococcus dechangensis</name>
    <dbReference type="NCBI Taxonomy" id="1176255"/>
    <lineage>
        <taxon>Bacteria</taxon>
        <taxon>Bacillati</taxon>
        <taxon>Bacillota</taxon>
        <taxon>Bacilli</taxon>
        <taxon>Bacillales</taxon>
        <taxon>Caryophanaceae</taxon>
        <taxon>Planococcus</taxon>
    </lineage>
</organism>
<sequence>MSLGPFKEIYQPTASRVSRSDETAGFWLIAKGQPKAGRRTIKRRLRKSPYISAHPFQLATPEKNTKEATPDPYQSIHQTASLKRWLFLFGKNMYSEK</sequence>
<gene>
    <name evidence="1" type="ORF">ACFO5U_12130</name>
</gene>
<protein>
    <submittedName>
        <fullName evidence="1">Uncharacterized protein</fullName>
    </submittedName>
</protein>
<dbReference type="RefSeq" id="WP_377279321.1">
    <property type="nucleotide sequence ID" value="NZ_JBHSGL010000005.1"/>
</dbReference>
<reference evidence="2" key="1">
    <citation type="journal article" date="2019" name="Int. J. Syst. Evol. Microbiol.">
        <title>The Global Catalogue of Microorganisms (GCM) 10K type strain sequencing project: providing services to taxonomists for standard genome sequencing and annotation.</title>
        <authorList>
            <consortium name="The Broad Institute Genomics Platform"/>
            <consortium name="The Broad Institute Genome Sequencing Center for Infectious Disease"/>
            <person name="Wu L."/>
            <person name="Ma J."/>
        </authorList>
    </citation>
    <scope>NUCLEOTIDE SEQUENCE [LARGE SCALE GENOMIC DNA]</scope>
    <source>
        <strain evidence="2">CGMCC 1.12151</strain>
    </source>
</reference>
<dbReference type="Proteomes" id="UP001595932">
    <property type="component" value="Unassembled WGS sequence"/>
</dbReference>
<evidence type="ECO:0000313" key="2">
    <source>
        <dbReference type="Proteomes" id="UP001595932"/>
    </source>
</evidence>
<dbReference type="EMBL" id="JBHSGL010000005">
    <property type="protein sequence ID" value="MFC4713620.1"/>
    <property type="molecule type" value="Genomic_DNA"/>
</dbReference>
<name>A0ABV9MDF1_9BACL</name>
<keyword evidence="2" id="KW-1185">Reference proteome</keyword>
<evidence type="ECO:0000313" key="1">
    <source>
        <dbReference type="EMBL" id="MFC4713620.1"/>
    </source>
</evidence>
<comment type="caution">
    <text evidence="1">The sequence shown here is derived from an EMBL/GenBank/DDBJ whole genome shotgun (WGS) entry which is preliminary data.</text>
</comment>